<feature type="region of interest" description="Disordered" evidence="13">
    <location>
        <begin position="548"/>
        <end position="575"/>
    </location>
</feature>
<feature type="compositionally biased region" description="Basic and acidic residues" evidence="13">
    <location>
        <begin position="510"/>
        <end position="519"/>
    </location>
</feature>
<dbReference type="Pfam" id="PF05425">
    <property type="entry name" value="CopD"/>
    <property type="match status" value="1"/>
</dbReference>
<feature type="transmembrane region" description="Helical" evidence="14">
    <location>
        <begin position="388"/>
        <end position="406"/>
    </location>
</feature>
<comment type="caution">
    <text evidence="18">The sequence shown here is derived from an EMBL/GenBank/DDBJ whole genome shotgun (WGS) entry which is preliminary data.</text>
</comment>
<keyword evidence="11 14" id="KW-0472">Membrane</keyword>
<dbReference type="InterPro" id="IPR014756">
    <property type="entry name" value="Ig_E-set"/>
</dbReference>
<organism evidence="18 19">
    <name type="scientific">Streptomyces tsukubensis</name>
    <dbReference type="NCBI Taxonomy" id="83656"/>
    <lineage>
        <taxon>Bacteria</taxon>
        <taxon>Bacillati</taxon>
        <taxon>Actinomycetota</taxon>
        <taxon>Actinomycetes</taxon>
        <taxon>Kitasatosporales</taxon>
        <taxon>Streptomycetaceae</taxon>
        <taxon>Streptomyces</taxon>
    </lineage>
</organism>
<dbReference type="InterPro" id="IPR008457">
    <property type="entry name" value="Cu-R_CopD_dom"/>
</dbReference>
<name>A0A1V4A9Q6_9ACTN</name>
<evidence type="ECO:0000256" key="8">
    <source>
        <dbReference type="ARBA" id="ARBA00022764"/>
    </source>
</evidence>
<feature type="compositionally biased region" description="Low complexity" evidence="13">
    <location>
        <begin position="425"/>
        <end position="466"/>
    </location>
</feature>
<dbReference type="Proteomes" id="UP000190539">
    <property type="component" value="Unassembled WGS sequence"/>
</dbReference>
<evidence type="ECO:0000256" key="14">
    <source>
        <dbReference type="SAM" id="Phobius"/>
    </source>
</evidence>
<dbReference type="InterPro" id="IPR014755">
    <property type="entry name" value="Cu-Rt/internalin_Ig-like"/>
</dbReference>
<dbReference type="GO" id="GO:0042597">
    <property type="term" value="C:periplasmic space"/>
    <property type="evidence" value="ECO:0007669"/>
    <property type="project" value="UniProtKB-SubCell"/>
</dbReference>
<feature type="transmembrane region" description="Helical" evidence="14">
    <location>
        <begin position="278"/>
        <end position="297"/>
    </location>
</feature>
<comment type="subcellular location">
    <subcellularLocation>
        <location evidence="2">Cell membrane</location>
        <topology evidence="2">Multi-pass membrane protein</topology>
    </subcellularLocation>
    <subcellularLocation>
        <location evidence="1">Periplasm</location>
    </subcellularLocation>
</comment>
<dbReference type="EMBL" id="MVFC01000010">
    <property type="protein sequence ID" value="OON79303.1"/>
    <property type="molecule type" value="Genomic_DNA"/>
</dbReference>
<evidence type="ECO:0000256" key="12">
    <source>
        <dbReference type="ARBA" id="ARBA00070395"/>
    </source>
</evidence>
<comment type="similarity">
    <text evidence="3">Belongs to the CopC family.</text>
</comment>
<feature type="transmembrane region" description="Helical" evidence="14">
    <location>
        <begin position="350"/>
        <end position="368"/>
    </location>
</feature>
<feature type="transmembrane region" description="Helical" evidence="14">
    <location>
        <begin position="196"/>
        <end position="214"/>
    </location>
</feature>
<dbReference type="InterPro" id="IPR007348">
    <property type="entry name" value="CopC_dom"/>
</dbReference>
<keyword evidence="4" id="KW-1003">Cell membrane</keyword>
<feature type="transmembrane region" description="Helical" evidence="14">
    <location>
        <begin position="164"/>
        <end position="184"/>
    </location>
</feature>
<keyword evidence="5 14" id="KW-0812">Transmembrane</keyword>
<dbReference type="InterPro" id="IPR032694">
    <property type="entry name" value="CopC/D"/>
</dbReference>
<evidence type="ECO:0000259" key="16">
    <source>
        <dbReference type="Pfam" id="PF04234"/>
    </source>
</evidence>
<evidence type="ECO:0000256" key="13">
    <source>
        <dbReference type="SAM" id="MobiDB-lite"/>
    </source>
</evidence>
<accession>A0A1V4A9Q6</accession>
<feature type="transmembrane region" description="Helical" evidence="14">
    <location>
        <begin position="245"/>
        <end position="266"/>
    </location>
</feature>
<feature type="domain" description="CopC" evidence="16">
    <location>
        <begin position="38"/>
        <end position="135"/>
    </location>
</feature>
<keyword evidence="9 14" id="KW-1133">Transmembrane helix</keyword>
<evidence type="ECO:0000256" key="15">
    <source>
        <dbReference type="SAM" id="SignalP"/>
    </source>
</evidence>
<dbReference type="Pfam" id="PF04234">
    <property type="entry name" value="CopC"/>
    <property type="match status" value="1"/>
</dbReference>
<evidence type="ECO:0000313" key="19">
    <source>
        <dbReference type="Proteomes" id="UP000190539"/>
    </source>
</evidence>
<evidence type="ECO:0000256" key="2">
    <source>
        <dbReference type="ARBA" id="ARBA00004651"/>
    </source>
</evidence>
<gene>
    <name evidence="18" type="ORF">B1H18_14670</name>
</gene>
<feature type="signal peptide" evidence="15">
    <location>
        <begin position="1"/>
        <end position="39"/>
    </location>
</feature>
<keyword evidence="10" id="KW-0186">Copper</keyword>
<keyword evidence="19" id="KW-1185">Reference proteome</keyword>
<proteinExistence type="inferred from homology"/>
<protein>
    <recommendedName>
        <fullName evidence="12">Protein YobA</fullName>
    </recommendedName>
</protein>
<feature type="domain" description="Copper resistance protein D" evidence="17">
    <location>
        <begin position="347"/>
        <end position="424"/>
    </location>
</feature>
<dbReference type="PANTHER" id="PTHR34820">
    <property type="entry name" value="INNER MEMBRANE PROTEIN YEBZ"/>
    <property type="match status" value="1"/>
</dbReference>
<keyword evidence="7 15" id="KW-0732">Signal</keyword>
<feature type="chain" id="PRO_5038762854" description="Protein YobA" evidence="15">
    <location>
        <begin position="40"/>
        <end position="684"/>
    </location>
</feature>
<dbReference type="Gene3D" id="2.60.40.1220">
    <property type="match status" value="1"/>
</dbReference>
<feature type="compositionally biased region" description="Low complexity" evidence="13">
    <location>
        <begin position="559"/>
        <end position="571"/>
    </location>
</feature>
<evidence type="ECO:0000256" key="5">
    <source>
        <dbReference type="ARBA" id="ARBA00022692"/>
    </source>
</evidence>
<keyword evidence="8" id="KW-0574">Periplasm</keyword>
<dbReference type="FunFam" id="2.60.40.1220:FF:000001">
    <property type="entry name" value="CopC domain-containing protein YobA"/>
    <property type="match status" value="1"/>
</dbReference>
<feature type="transmembrane region" description="Helical" evidence="14">
    <location>
        <begin position="317"/>
        <end position="338"/>
    </location>
</feature>
<evidence type="ECO:0000256" key="10">
    <source>
        <dbReference type="ARBA" id="ARBA00023008"/>
    </source>
</evidence>
<evidence type="ECO:0000256" key="1">
    <source>
        <dbReference type="ARBA" id="ARBA00004418"/>
    </source>
</evidence>
<evidence type="ECO:0000313" key="18">
    <source>
        <dbReference type="EMBL" id="OON79303.1"/>
    </source>
</evidence>
<dbReference type="GO" id="GO:0005886">
    <property type="term" value="C:plasma membrane"/>
    <property type="evidence" value="ECO:0007669"/>
    <property type="project" value="UniProtKB-SubCell"/>
</dbReference>
<dbReference type="STRING" id="83656.B1H18_14670"/>
<dbReference type="SUPFAM" id="SSF81296">
    <property type="entry name" value="E set domains"/>
    <property type="match status" value="1"/>
</dbReference>
<dbReference type="AlphaFoldDB" id="A0A1V4A9Q6"/>
<evidence type="ECO:0000256" key="6">
    <source>
        <dbReference type="ARBA" id="ARBA00022723"/>
    </source>
</evidence>
<dbReference type="GO" id="GO:0005507">
    <property type="term" value="F:copper ion binding"/>
    <property type="evidence" value="ECO:0007669"/>
    <property type="project" value="InterPro"/>
</dbReference>
<dbReference type="PANTHER" id="PTHR34820:SF4">
    <property type="entry name" value="INNER MEMBRANE PROTEIN YEBZ"/>
    <property type="match status" value="1"/>
</dbReference>
<feature type="region of interest" description="Disordered" evidence="13">
    <location>
        <begin position="425"/>
        <end position="490"/>
    </location>
</feature>
<reference evidence="18 19" key="1">
    <citation type="submission" date="2017-02" db="EMBL/GenBank/DDBJ databases">
        <title>Draft Genome Sequence of Streptomyces tsukubaensis F601, a Producer of the immunosuppressant tacrolimus FK506.</title>
        <authorList>
            <person name="Zong G."/>
            <person name="Zhong C."/>
            <person name="Fu J."/>
            <person name="Qin R."/>
            <person name="Cao G."/>
        </authorList>
    </citation>
    <scope>NUCLEOTIDE SEQUENCE [LARGE SCALE GENOMIC DNA]</scope>
    <source>
        <strain evidence="18 19">F601</strain>
    </source>
</reference>
<evidence type="ECO:0000256" key="4">
    <source>
        <dbReference type="ARBA" id="ARBA00022475"/>
    </source>
</evidence>
<evidence type="ECO:0000256" key="11">
    <source>
        <dbReference type="ARBA" id="ARBA00023136"/>
    </source>
</evidence>
<evidence type="ECO:0000256" key="9">
    <source>
        <dbReference type="ARBA" id="ARBA00022989"/>
    </source>
</evidence>
<keyword evidence="6" id="KW-0479">Metal-binding</keyword>
<evidence type="ECO:0000259" key="17">
    <source>
        <dbReference type="Pfam" id="PF05425"/>
    </source>
</evidence>
<dbReference type="GO" id="GO:0006825">
    <property type="term" value="P:copper ion transport"/>
    <property type="evidence" value="ECO:0007669"/>
    <property type="project" value="InterPro"/>
</dbReference>
<feature type="region of interest" description="Disordered" evidence="13">
    <location>
        <begin position="502"/>
        <end position="522"/>
    </location>
</feature>
<dbReference type="GO" id="GO:0046688">
    <property type="term" value="P:response to copper ion"/>
    <property type="evidence" value="ECO:0007669"/>
    <property type="project" value="InterPro"/>
</dbReference>
<evidence type="ECO:0000256" key="3">
    <source>
        <dbReference type="ARBA" id="ARBA00010509"/>
    </source>
</evidence>
<sequence length="684" mass="70177">MNRQATGGRTASRLLLLAAALAGAFLTLLTGAGSASAHAALVGSDPKQGAVVEQAPQRVTLTFSEKIAVSDDSVRVLDPAGKRVDTGKLSDLSSGSKARYRVELHSGLPNGTFTVTYQVISADSHPVSGAYTFSIGAASKTTAAVPQQDAGGGIVGTLYGIARYVAYAGFTLLVGGGAFVLGCWPRGARVRQVQRVVVYGWVGLTASTLALLLLRGSYTGSGKLADVFDMGALGDVFQSKPGAALVSRLLLLAVAALFVVVLFGTYAGREDAKERRDLTFGLAVGGAVVAIGLAATWALAEHASVGIQPGLSMPLDILHLLAVATWLGGLTALLVSLHQVPTVEASAVRRFSRTAFTSVIVLAATGLYQAWRQVGSWSALGSTTYGRLLLIKVGLVAVLVCTAAFSRRWTARLTERDTERVAAREAMGAVGAPEAAATATGPAAPETETAPESGTEAAPEAGTATPSVPAQKPARSRTSAGSGTGPSAPAVDAVRAAQLARQRAAVSTATEKRVRDADTSRSGLRRSVLVEAGVAVVLLGVTTLLTTTEPGRTEEEAAHATSASAPAAGAGQPVSLKMPFDTGGTKGKGTVLIDMDPGHSGSNEVHLYAERPDGSPFDLPEIKLALTLPAKQVGPLPVEPDHIASGHWSASGVQLPMAGDWKVSVTVRTSDIDQVTVTKHAKIG</sequence>
<evidence type="ECO:0000256" key="7">
    <source>
        <dbReference type="ARBA" id="ARBA00022729"/>
    </source>
</evidence>